<protein>
    <submittedName>
        <fullName evidence="4">Glutamate rich 6B</fullName>
    </submittedName>
</protein>
<evidence type="ECO:0000259" key="3">
    <source>
        <dbReference type="Pfam" id="PF14977"/>
    </source>
</evidence>
<dbReference type="STRING" id="60711.ENSCSAP00000013790"/>
<feature type="coiled-coil region" evidence="1">
    <location>
        <begin position="177"/>
        <end position="213"/>
    </location>
</feature>
<feature type="region of interest" description="Disordered" evidence="2">
    <location>
        <begin position="288"/>
        <end position="314"/>
    </location>
</feature>
<keyword evidence="5" id="KW-1185">Reference proteome</keyword>
<evidence type="ECO:0000313" key="4">
    <source>
        <dbReference type="Ensembl" id="ENSCSAP00000013790.1"/>
    </source>
</evidence>
<dbReference type="PANTHER" id="PTHR23093">
    <property type="entry name" value="SIMILAR TO CHROMOSOME 3 OPEN READING FRAME 20"/>
    <property type="match status" value="1"/>
</dbReference>
<dbReference type="PANTHER" id="PTHR23093:SF17">
    <property type="entry name" value="GLUTAMATE-RICH PROTEIN 6B"/>
    <property type="match status" value="1"/>
</dbReference>
<evidence type="ECO:0000256" key="1">
    <source>
        <dbReference type="SAM" id="Coils"/>
    </source>
</evidence>
<organism evidence="4 5">
    <name type="scientific">Chlorocebus sabaeus</name>
    <name type="common">Green monkey</name>
    <name type="synonym">Simia sabaea</name>
    <dbReference type="NCBI Taxonomy" id="60711"/>
    <lineage>
        <taxon>Eukaryota</taxon>
        <taxon>Metazoa</taxon>
        <taxon>Chordata</taxon>
        <taxon>Craniata</taxon>
        <taxon>Vertebrata</taxon>
        <taxon>Euteleostomi</taxon>
        <taxon>Mammalia</taxon>
        <taxon>Eutheria</taxon>
        <taxon>Euarchontoglires</taxon>
        <taxon>Primates</taxon>
        <taxon>Haplorrhini</taxon>
        <taxon>Catarrhini</taxon>
        <taxon>Cercopithecidae</taxon>
        <taxon>Cercopithecinae</taxon>
        <taxon>Chlorocebus</taxon>
    </lineage>
</organism>
<sequence>MSAENNQLSGASPLHPPTTPQCSTQTLPSEKEDTDVELDEESLQDESPVSPEGESGEDKEYLEEEEDPEEEENLVKEEYLKEEEHLGKEEHLEEEEYLGKEGYLEEEEYIEEEEYLGKEGYLQEEEYLEKKEHLEEEEYLGKEGYLEKEEYIEEEDYLGKKGYLEKEEYLGKEWYLEEEKALEKEEILEEEEALEEEENLDGKENLYKKYLKEEPKASYSSQTMLLRDARSPDAGPSQATNFLTVPLTSMTPSAISESATESSESLLTLYRRSQASQTDWHYGGTAVKSLKSKSETEQETTTKPPPKECVSTKVQQKEEENELKVMEFASKENFWDGITDESIDKLEAEDLDEHFLNSSYQTVFKTIIKEMAARDELEEDFDIPLTRLLESENRWKLLIMLKKNYEKFKETILWIKRRREAQKVTEMTTFTFRLMTEPMTEPTPEKHETKKVQKPQRVVRRRKKLERDKEWIQKKTVVHQGDGKLILYPNKNVYQILFPDGTGQIHYPSGNLAMLILYVKMKKFTYIILEDSLEGWIRALINNSGNATFYDENSDIWLNLSSNLGYYFPKDKRQKAWNWWNLNIHVHAPPLQPISLKINEYIQVQIRSQDKIIFCFAYEQKRICLNLGTRYKFVIPEVLSEMKKKTILQAEPGPTACKIRVLLGKMNRLLNYVTIPDLENFTEAVSTSLMDNKYLRKTFSQLWF</sequence>
<accession>A0A0D9RYV1</accession>
<reference evidence="4" key="2">
    <citation type="submission" date="2025-08" db="UniProtKB">
        <authorList>
            <consortium name="Ensembl"/>
        </authorList>
    </citation>
    <scope>IDENTIFICATION</scope>
</reference>
<gene>
    <name evidence="4" type="primary">ERICH6B</name>
</gene>
<feature type="compositionally biased region" description="Acidic residues" evidence="2">
    <location>
        <begin position="54"/>
        <end position="72"/>
    </location>
</feature>
<feature type="region of interest" description="Disordered" evidence="2">
    <location>
        <begin position="1"/>
        <end position="105"/>
    </location>
</feature>
<dbReference type="EMBL" id="AQIB01113591">
    <property type="status" value="NOT_ANNOTATED_CDS"/>
    <property type="molecule type" value="Genomic_DNA"/>
</dbReference>
<dbReference type="Proteomes" id="UP000029965">
    <property type="component" value="Chromosome 3"/>
</dbReference>
<dbReference type="Pfam" id="PF14977">
    <property type="entry name" value="FAM194"/>
    <property type="match status" value="1"/>
</dbReference>
<feature type="domain" description="FAM194 C-terminal" evidence="3">
    <location>
        <begin position="481"/>
        <end position="681"/>
    </location>
</feature>
<feature type="compositionally biased region" description="Basic and acidic residues" evidence="2">
    <location>
        <begin position="73"/>
        <end position="103"/>
    </location>
</feature>
<keyword evidence="1" id="KW-0175">Coiled coil</keyword>
<reference evidence="4" key="3">
    <citation type="submission" date="2025-09" db="UniProtKB">
        <authorList>
            <consortium name="Ensembl"/>
        </authorList>
    </citation>
    <scope>IDENTIFICATION</scope>
</reference>
<dbReference type="OMA" id="NVMEFAS"/>
<dbReference type="AlphaFoldDB" id="A0A0D9RYV1"/>
<dbReference type="eggNOG" id="ENOG502S2BR">
    <property type="taxonomic scope" value="Eukaryota"/>
</dbReference>
<proteinExistence type="predicted"/>
<evidence type="ECO:0000313" key="5">
    <source>
        <dbReference type="Proteomes" id="UP000029965"/>
    </source>
</evidence>
<dbReference type="InterPro" id="IPR029281">
    <property type="entry name" value="FAM194_C"/>
</dbReference>
<reference evidence="4 5" key="1">
    <citation type="submission" date="2014-03" db="EMBL/GenBank/DDBJ databases">
        <authorList>
            <person name="Warren W."/>
            <person name="Wilson R.K."/>
        </authorList>
    </citation>
    <scope>NUCLEOTIDE SEQUENCE</scope>
</reference>
<dbReference type="Ensembl" id="ENSCSAT00000015862.1">
    <property type="protein sequence ID" value="ENSCSAP00000013790.1"/>
    <property type="gene ID" value="ENSCSAG00000017768.1"/>
</dbReference>
<name>A0A0D9RYV1_CHLSB</name>
<feature type="compositionally biased region" description="Polar residues" evidence="2">
    <location>
        <begin position="1"/>
        <end position="10"/>
    </location>
</feature>
<feature type="compositionally biased region" description="Acidic residues" evidence="2">
    <location>
        <begin position="32"/>
        <end position="44"/>
    </location>
</feature>
<dbReference type="GeneTree" id="ENSGT00940000153655"/>
<evidence type="ECO:0000256" key="2">
    <source>
        <dbReference type="SAM" id="MobiDB-lite"/>
    </source>
</evidence>